<gene>
    <name evidence="1" type="ORF">COK81_29235</name>
</gene>
<evidence type="ECO:0000313" key="2">
    <source>
        <dbReference type="Proteomes" id="UP000225910"/>
    </source>
</evidence>
<proteinExistence type="predicted"/>
<evidence type="ECO:0000313" key="1">
    <source>
        <dbReference type="EMBL" id="PFT76606.1"/>
    </source>
</evidence>
<feature type="non-terminal residue" evidence="1">
    <location>
        <position position="57"/>
    </location>
</feature>
<name>A0A9X7AUT7_BACTU</name>
<reference evidence="1 2" key="1">
    <citation type="submission" date="2017-09" db="EMBL/GenBank/DDBJ databases">
        <title>Large-scale bioinformatics analysis of Bacillus genomes uncovers conserved roles of natural products in bacterial physiology.</title>
        <authorList>
            <consortium name="Agbiome Team Llc"/>
            <person name="Bleich R.M."/>
            <person name="Grubbs K.J."/>
            <person name="Santa Maria K.C."/>
            <person name="Allen S.E."/>
            <person name="Farag S."/>
            <person name="Shank E.A."/>
            <person name="Bowers A."/>
        </authorList>
    </citation>
    <scope>NUCLEOTIDE SEQUENCE [LARGE SCALE GENOMIC DNA]</scope>
    <source>
        <strain evidence="1 2">AFS064137</strain>
    </source>
</reference>
<sequence length="57" mass="6927">MNARMRYWEYYNMQETFDKLYEDSRANKSFQGLYEMITAENNILLAYRTIKSNKGSK</sequence>
<dbReference type="AlphaFoldDB" id="A0A9X7AUT7"/>
<comment type="caution">
    <text evidence="1">The sequence shown here is derived from an EMBL/GenBank/DDBJ whole genome shotgun (WGS) entry which is preliminary data.</text>
</comment>
<organism evidence="1 2">
    <name type="scientific">Bacillus thuringiensis</name>
    <dbReference type="NCBI Taxonomy" id="1428"/>
    <lineage>
        <taxon>Bacteria</taxon>
        <taxon>Bacillati</taxon>
        <taxon>Bacillota</taxon>
        <taxon>Bacilli</taxon>
        <taxon>Bacillales</taxon>
        <taxon>Bacillaceae</taxon>
        <taxon>Bacillus</taxon>
        <taxon>Bacillus cereus group</taxon>
    </lineage>
</organism>
<dbReference type="Proteomes" id="UP000225910">
    <property type="component" value="Unassembled WGS sequence"/>
</dbReference>
<accession>A0A9X7AUT7</accession>
<dbReference type="EMBL" id="NVCU01000362">
    <property type="protein sequence ID" value="PFT76606.1"/>
    <property type="molecule type" value="Genomic_DNA"/>
</dbReference>
<protein>
    <submittedName>
        <fullName evidence="1">Maturase</fullName>
    </submittedName>
</protein>